<proteinExistence type="predicted"/>
<name>A0A397NP65_9SPHN</name>
<protein>
    <recommendedName>
        <fullName evidence="3">Lipoprotein</fullName>
    </recommendedName>
</protein>
<reference evidence="1 2" key="1">
    <citation type="submission" date="2018-08" db="EMBL/GenBank/DDBJ databases">
        <title>Genomic Encyclopedia of Type Strains, Phase IV (KMG-IV): sequencing the most valuable type-strain genomes for metagenomic binning, comparative biology and taxonomic classification.</title>
        <authorList>
            <person name="Goeker M."/>
        </authorList>
    </citation>
    <scope>NUCLEOTIDE SEQUENCE [LARGE SCALE GENOMIC DNA]</scope>
    <source>
        <strain evidence="1 2">DSM 25527</strain>
    </source>
</reference>
<dbReference type="EMBL" id="QXDC01000006">
    <property type="protein sequence ID" value="RIA35454.1"/>
    <property type="molecule type" value="Genomic_DNA"/>
</dbReference>
<organism evidence="1 2">
    <name type="scientific">Hephaestia caeni</name>
    <dbReference type="NCBI Taxonomy" id="645617"/>
    <lineage>
        <taxon>Bacteria</taxon>
        <taxon>Pseudomonadati</taxon>
        <taxon>Pseudomonadota</taxon>
        <taxon>Alphaproteobacteria</taxon>
        <taxon>Sphingomonadales</taxon>
        <taxon>Sphingomonadaceae</taxon>
        <taxon>Hephaestia</taxon>
    </lineage>
</organism>
<evidence type="ECO:0000313" key="1">
    <source>
        <dbReference type="EMBL" id="RIA35454.1"/>
    </source>
</evidence>
<comment type="caution">
    <text evidence="1">The sequence shown here is derived from an EMBL/GenBank/DDBJ whole genome shotgun (WGS) entry which is preliminary data.</text>
</comment>
<sequence length="188" mass="19343">MKRALAVLLLAGLVACQRHETSNTDMPVPEPTGNLRDAQRVPAPSADIGSAALPAPELEGAATAAGHWRFQVSAKGDQAVFGDAGEASEFAMRCDAEARRMVFTRAASGGSGATMQIIAANGAATFYTEPGPAGRTQASDPATDTFLTDVLATAKDRIGVRIGGGPTLAMPVDPVIRQTILRCAAPRG</sequence>
<dbReference type="AlphaFoldDB" id="A0A397NP65"/>
<evidence type="ECO:0008006" key="3">
    <source>
        <dbReference type="Google" id="ProtNLM"/>
    </source>
</evidence>
<dbReference type="Proteomes" id="UP000266568">
    <property type="component" value="Unassembled WGS sequence"/>
</dbReference>
<dbReference type="RefSeq" id="WP_119037604.1">
    <property type="nucleotide sequence ID" value="NZ_QXDC01000006.1"/>
</dbReference>
<accession>A0A397NP65</accession>
<gene>
    <name evidence="1" type="ORF">DFR49_4231</name>
</gene>
<dbReference type="PROSITE" id="PS51257">
    <property type="entry name" value="PROKAR_LIPOPROTEIN"/>
    <property type="match status" value="1"/>
</dbReference>
<keyword evidence="2" id="KW-1185">Reference proteome</keyword>
<evidence type="ECO:0000313" key="2">
    <source>
        <dbReference type="Proteomes" id="UP000266568"/>
    </source>
</evidence>
<dbReference type="OrthoDB" id="7585439at2"/>